<feature type="compositionally biased region" description="Polar residues" evidence="3">
    <location>
        <begin position="390"/>
        <end position="399"/>
    </location>
</feature>
<dbReference type="Proteomes" id="UP001176517">
    <property type="component" value="Unassembled WGS sequence"/>
</dbReference>
<dbReference type="AlphaFoldDB" id="A0AAN6JWA7"/>
<gene>
    <name evidence="5" type="ORF">OC846_005129</name>
</gene>
<feature type="compositionally biased region" description="Low complexity" evidence="3">
    <location>
        <begin position="225"/>
        <end position="245"/>
    </location>
</feature>
<keyword evidence="2" id="KW-0862">Zinc</keyword>
<feature type="compositionally biased region" description="Low complexity" evidence="3">
    <location>
        <begin position="293"/>
        <end position="312"/>
    </location>
</feature>
<feature type="region of interest" description="Disordered" evidence="3">
    <location>
        <begin position="45"/>
        <end position="88"/>
    </location>
</feature>
<accession>A0AAN6JWA7</accession>
<feature type="region of interest" description="Disordered" evidence="3">
    <location>
        <begin position="219"/>
        <end position="447"/>
    </location>
</feature>
<dbReference type="EMBL" id="JAPDMZ010000181">
    <property type="protein sequence ID" value="KAK0546770.1"/>
    <property type="molecule type" value="Genomic_DNA"/>
</dbReference>
<evidence type="ECO:0000313" key="6">
    <source>
        <dbReference type="Proteomes" id="UP001176517"/>
    </source>
</evidence>
<feature type="region of interest" description="Disordered" evidence="3">
    <location>
        <begin position="465"/>
        <end position="535"/>
    </location>
</feature>
<feature type="compositionally biased region" description="Polar residues" evidence="3">
    <location>
        <begin position="313"/>
        <end position="335"/>
    </location>
</feature>
<feature type="compositionally biased region" description="Low complexity" evidence="3">
    <location>
        <begin position="47"/>
        <end position="63"/>
    </location>
</feature>
<dbReference type="GO" id="GO:0046872">
    <property type="term" value="F:metal ion binding"/>
    <property type="evidence" value="ECO:0007669"/>
    <property type="project" value="UniProtKB-KW"/>
</dbReference>
<protein>
    <recommendedName>
        <fullName evidence="4">Mis18 domain-containing protein</fullName>
    </recommendedName>
</protein>
<evidence type="ECO:0000256" key="3">
    <source>
        <dbReference type="SAM" id="MobiDB-lite"/>
    </source>
</evidence>
<keyword evidence="1" id="KW-0479">Metal-binding</keyword>
<organism evidence="5 6">
    <name type="scientific">Tilletia horrida</name>
    <dbReference type="NCBI Taxonomy" id="155126"/>
    <lineage>
        <taxon>Eukaryota</taxon>
        <taxon>Fungi</taxon>
        <taxon>Dikarya</taxon>
        <taxon>Basidiomycota</taxon>
        <taxon>Ustilaginomycotina</taxon>
        <taxon>Exobasidiomycetes</taxon>
        <taxon>Tilletiales</taxon>
        <taxon>Tilletiaceae</taxon>
        <taxon>Tilletia</taxon>
    </lineage>
</organism>
<evidence type="ECO:0000313" key="5">
    <source>
        <dbReference type="EMBL" id="KAK0546770.1"/>
    </source>
</evidence>
<dbReference type="InterPro" id="IPR034752">
    <property type="entry name" value="Mis18"/>
</dbReference>
<keyword evidence="6" id="KW-1185">Reference proteome</keyword>
<reference evidence="5" key="1">
    <citation type="journal article" date="2023" name="PhytoFront">
        <title>Draft Genome Resources of Seven Strains of Tilletia horrida, Causal Agent of Kernel Smut of Rice.</title>
        <authorList>
            <person name="Khanal S."/>
            <person name="Antony Babu S."/>
            <person name="Zhou X.G."/>
        </authorList>
    </citation>
    <scope>NUCLEOTIDE SEQUENCE</scope>
    <source>
        <strain evidence="5">TX6</strain>
    </source>
</reference>
<dbReference type="InterPro" id="IPR004910">
    <property type="entry name" value="Yippee/Mis18/Cereblon"/>
</dbReference>
<name>A0AAN6JWA7_9BASI</name>
<sequence>MADLQHGTGPQSWVEIFPAPLDLLVLGAASDMLTIDTEDAHMDAARDGASAAAPSPSNPSDLPNTTARPNKKSSGPPLHTSPADAPDAGSSWHTLYCSCGYELGRRYVSTTQPHLDALRGNFALSIYKLSYYEVVNFTSAEEMNKIRTFLMNVGQRLERLEEHLQTVSTGPSGIAPRDATAAFHRAPNVSVSSSTAPNQGVTAPSSRIGLNRVRIIPNTEDSFLPPRAIPRTTATPAPASGPSIPESAKFSSPSIQNGADVPVHSRAAQPSGPPSAPGPSKEQRAQTAGRQDSSPYSSPQTPTPAPAAVALSQTQKSHSTGTVRTSTTVPRLSSPTKRKASENAPAEASAQKSSQREQRNKANQNDSMEVDDPDSRSQIGTASTKRRRQNSSLQAQQGSSRDHEQEPATRATKGKGRKSEPAMSSQAAVQITADPPNGWPIGVLLGDDDDEDELAIGADASVILEQESDAEEERVAAALGSQGSGKKTSTARKKTLSGSSGAAVLARAGAPPGSKMPPPQIPSPGKTPRSKVAVT</sequence>
<dbReference type="PROSITE" id="PS51793">
    <property type="entry name" value="MIS18"/>
    <property type="match status" value="1"/>
</dbReference>
<evidence type="ECO:0000259" key="4">
    <source>
        <dbReference type="PROSITE" id="PS51793"/>
    </source>
</evidence>
<evidence type="ECO:0000256" key="1">
    <source>
        <dbReference type="ARBA" id="ARBA00022723"/>
    </source>
</evidence>
<comment type="caution">
    <text evidence="5">The sequence shown here is derived from an EMBL/GenBank/DDBJ whole genome shotgun (WGS) entry which is preliminary data.</text>
</comment>
<dbReference type="Pfam" id="PF03226">
    <property type="entry name" value="Yippee-Mis18"/>
    <property type="match status" value="1"/>
</dbReference>
<feature type="domain" description="Mis18" evidence="4">
    <location>
        <begin position="1"/>
        <end position="134"/>
    </location>
</feature>
<proteinExistence type="predicted"/>
<evidence type="ECO:0000256" key="2">
    <source>
        <dbReference type="ARBA" id="ARBA00022833"/>
    </source>
</evidence>